<dbReference type="Proteomes" id="UP000663823">
    <property type="component" value="Unassembled WGS sequence"/>
</dbReference>
<proteinExistence type="predicted"/>
<feature type="domain" description="F-box" evidence="1">
    <location>
        <begin position="91"/>
        <end position="130"/>
    </location>
</feature>
<dbReference type="InterPro" id="IPR001810">
    <property type="entry name" value="F-box_dom"/>
</dbReference>
<organism evidence="2 3">
    <name type="scientific">Rotaria sordida</name>
    <dbReference type="NCBI Taxonomy" id="392033"/>
    <lineage>
        <taxon>Eukaryota</taxon>
        <taxon>Metazoa</taxon>
        <taxon>Spiralia</taxon>
        <taxon>Gnathifera</taxon>
        <taxon>Rotifera</taxon>
        <taxon>Eurotatoria</taxon>
        <taxon>Bdelloidea</taxon>
        <taxon>Philodinida</taxon>
        <taxon>Philodinidae</taxon>
        <taxon>Rotaria</taxon>
    </lineage>
</organism>
<dbReference type="EMBL" id="CAJOAX010006417">
    <property type="protein sequence ID" value="CAF3980130.1"/>
    <property type="molecule type" value="Genomic_DNA"/>
</dbReference>
<gene>
    <name evidence="2" type="ORF">OTI717_LOCUS27904</name>
</gene>
<sequence length="687" mass="80760">MSNVSILSRKIRRRDRTKTNSGAITTFITNCNKRRFDEINSRNSSGIKRRALSATSGCENQNCSIIFINNRERFKPITTNDYICGKPKSVTKFEKSLPNEILFEIFKYLSQSDIFYAFLNLNQRFNQVLQPFTHHIDCSKLSIRQFEHIRNHLFNAKSLTLNNQYAIKQVFRIDLNLHRFPLLECISLIDPTIDELNLIFSKLKHMSIRILNIRIQRPSSSTNEITYKSCLQHHLFGSTQIKTLESISVEMHNNDYLQFIEKTDIPTNYDYLKELNIPLRSFDSLLLLLEHVPNLKKLCVKLFADQTPLNVPLCGKPPINLIDFELDVTGNELNFDRFVLLMTSRIRAAKLERLAYFNRTTLDQNYFNGHRWEIFLENSFPRLKQLQLCFDMPIDDIQLRINPILSSFSSFHIRWPIGHMIWRPHSNKTRLKLFTLPYAFDTLKLSTSNSRLFNNIIYEKNFKSVKKIVLDATQGTINEISQQLIYLLKQYCSKTNILQIQNIVLPINDSLNISSKTINITFHHLKHLIVNECDGRLFPIIFSFAPRLTTLSVTGPLLLKYFLKIPSPNSSYLTRIKTLELNCMQMDRQNRLNRLLNNLPILFPYLEHLTIDINPKLYVDLRIIKTILDGFIKLISLKIQRTSKYVLDKYTQDDRQVRNYFEIHSFRLNHSETYEIICKDSQLEIWL</sequence>
<protein>
    <recommendedName>
        <fullName evidence="1">F-box domain-containing protein</fullName>
    </recommendedName>
</protein>
<reference evidence="2" key="1">
    <citation type="submission" date="2021-02" db="EMBL/GenBank/DDBJ databases">
        <authorList>
            <person name="Nowell W R."/>
        </authorList>
    </citation>
    <scope>NUCLEOTIDE SEQUENCE</scope>
</reference>
<dbReference type="AlphaFoldDB" id="A0A819MII7"/>
<evidence type="ECO:0000259" key="1">
    <source>
        <dbReference type="PROSITE" id="PS50181"/>
    </source>
</evidence>
<accession>A0A819MII7</accession>
<comment type="caution">
    <text evidence="2">The sequence shown here is derived from an EMBL/GenBank/DDBJ whole genome shotgun (WGS) entry which is preliminary data.</text>
</comment>
<evidence type="ECO:0000313" key="3">
    <source>
        <dbReference type="Proteomes" id="UP000663823"/>
    </source>
</evidence>
<name>A0A819MII7_9BILA</name>
<dbReference type="PROSITE" id="PS50181">
    <property type="entry name" value="FBOX"/>
    <property type="match status" value="1"/>
</dbReference>
<evidence type="ECO:0000313" key="2">
    <source>
        <dbReference type="EMBL" id="CAF3980130.1"/>
    </source>
</evidence>